<keyword evidence="4 6" id="KW-1133">Transmembrane helix</keyword>
<feature type="domain" description="PhoU" evidence="7">
    <location>
        <begin position="358"/>
        <end position="443"/>
    </location>
</feature>
<protein>
    <submittedName>
        <fullName evidence="8">Na/Pi cotransporter family protein</fullName>
    </submittedName>
</protein>
<feature type="transmembrane region" description="Helical" evidence="6">
    <location>
        <begin position="220"/>
        <end position="243"/>
    </location>
</feature>
<feature type="transmembrane region" description="Helical" evidence="6">
    <location>
        <begin position="113"/>
        <end position="133"/>
    </location>
</feature>
<dbReference type="RefSeq" id="WP_053984672.1">
    <property type="nucleotide sequence ID" value="NZ_JAQIFT010000057.1"/>
</dbReference>
<dbReference type="SUPFAM" id="SSF109755">
    <property type="entry name" value="PhoU-like"/>
    <property type="match status" value="1"/>
</dbReference>
<dbReference type="Pfam" id="PF02690">
    <property type="entry name" value="Na_Pi_cotrans"/>
    <property type="match status" value="2"/>
</dbReference>
<dbReference type="PANTHER" id="PTHR10010">
    <property type="entry name" value="SOLUTE CARRIER FAMILY 34 SODIUM PHOSPHATE , MEMBER 2-RELATED"/>
    <property type="match status" value="1"/>
</dbReference>
<organism evidence="8 9">
    <name type="scientific">Holtiella tumoricola</name>
    <dbReference type="NCBI Taxonomy" id="3018743"/>
    <lineage>
        <taxon>Bacteria</taxon>
        <taxon>Bacillati</taxon>
        <taxon>Bacillota</taxon>
        <taxon>Clostridia</taxon>
        <taxon>Lachnospirales</taxon>
        <taxon>Cellulosilyticaceae</taxon>
        <taxon>Holtiella</taxon>
    </lineage>
</organism>
<name>A0AA42J1U4_9FIRM</name>
<evidence type="ECO:0000256" key="2">
    <source>
        <dbReference type="ARBA" id="ARBA00022475"/>
    </source>
</evidence>
<dbReference type="GO" id="GO:0005886">
    <property type="term" value="C:plasma membrane"/>
    <property type="evidence" value="ECO:0007669"/>
    <property type="project" value="UniProtKB-SubCell"/>
</dbReference>
<dbReference type="NCBIfam" id="TIGR00704">
    <property type="entry name" value="NaPi_cotrn_rel"/>
    <property type="match status" value="1"/>
</dbReference>
<accession>A0AA42J1U4</accession>
<dbReference type="Pfam" id="PF01895">
    <property type="entry name" value="PhoU"/>
    <property type="match status" value="2"/>
</dbReference>
<dbReference type="PANTHER" id="PTHR10010:SF46">
    <property type="entry name" value="SODIUM-DEPENDENT PHOSPHATE TRANSPORT PROTEIN 2B"/>
    <property type="match status" value="1"/>
</dbReference>
<feature type="transmembrane region" description="Helical" evidence="6">
    <location>
        <begin position="175"/>
        <end position="200"/>
    </location>
</feature>
<gene>
    <name evidence="8" type="ORF">PBV87_15615</name>
</gene>
<sequence>MDINVFQIALAFLGGFGLFMFGMDYMGEGLQKAAGSKMKNLLSALTSNPFLGVAVGAGVTAIIQSSSATTVMVVGFVNAGLMSLKQAVGVIMGANIGTTVTAWIVSLGDWVSFLKPATIAPLCIGIGVIMVLFCKKQKVKQVGQIVFGFGALFLGLDLMGDAVKPISQLESVKQLFVSLGANPFLGILVGTIVTAVIQSSSASVGILQTLALSGLVPWNTAIYIILGQNIGTTVTAMLSSIGASKNGKRAAVIHLLFNVIGSVVFAVIAIIAFGGLMPKLAAFGTSLIDPTKISVVHSIFNVLNTLLLFPFAGLLVKVAEKLVPGKEDEDNESELKHLDERILETPSFAVQNAIKEVVRMGEMASHNAKIGMEAIFDKDEVKIQDVFKREKVINQLQHGINHYLIKLSNLPISENEHGIVNSLFHTVSDIERVGDHAENLAELAQIRIRDEVEFSETAIKELKAISGLAIKCFDTALQACEFDDRSIAKEVQPIEQQVDKLEEELRTRHIKRLADNKCSSMAGVVFLDAISNLERISDHASNVGNAVLDEKKIYVSSEPMISK</sequence>
<evidence type="ECO:0000256" key="1">
    <source>
        <dbReference type="ARBA" id="ARBA00004651"/>
    </source>
</evidence>
<reference evidence="8" key="1">
    <citation type="journal article" date="2023" name="Int. J. Syst. Evol. Microbiol.">
        <title>&lt;i&gt;Holtiella tumoricola&lt;/i&gt; gen. nov. sp. nov., isolated from a human clinical sample.</title>
        <authorList>
            <person name="Allen-Vercoe E."/>
            <person name="Daigneault M.C."/>
            <person name="Vancuren S.J."/>
            <person name="Cochrane K."/>
            <person name="O'Neal L.L."/>
            <person name="Sankaranarayanan K."/>
            <person name="Lawson P.A."/>
        </authorList>
    </citation>
    <scope>NUCLEOTIDE SEQUENCE</scope>
    <source>
        <strain evidence="8">CC70A</strain>
    </source>
</reference>
<feature type="domain" description="PhoU" evidence="7">
    <location>
        <begin position="465"/>
        <end position="546"/>
    </location>
</feature>
<feature type="transmembrane region" description="Helical" evidence="6">
    <location>
        <begin position="87"/>
        <end position="106"/>
    </location>
</feature>
<dbReference type="EMBL" id="JAQIFT010000057">
    <property type="protein sequence ID" value="MDA3732904.1"/>
    <property type="molecule type" value="Genomic_DNA"/>
</dbReference>
<comment type="caution">
    <text evidence="8">The sequence shown here is derived from an EMBL/GenBank/DDBJ whole genome shotgun (WGS) entry which is preliminary data.</text>
</comment>
<dbReference type="GO" id="GO:0005436">
    <property type="term" value="F:sodium:phosphate symporter activity"/>
    <property type="evidence" value="ECO:0007669"/>
    <property type="project" value="InterPro"/>
</dbReference>
<proteinExistence type="predicted"/>
<dbReference type="AlphaFoldDB" id="A0AA42J1U4"/>
<feature type="transmembrane region" description="Helical" evidence="6">
    <location>
        <begin position="6"/>
        <end position="27"/>
    </location>
</feature>
<dbReference type="Proteomes" id="UP001169242">
    <property type="component" value="Unassembled WGS sequence"/>
</dbReference>
<evidence type="ECO:0000256" key="5">
    <source>
        <dbReference type="ARBA" id="ARBA00023136"/>
    </source>
</evidence>
<keyword evidence="3 6" id="KW-0812">Transmembrane</keyword>
<evidence type="ECO:0000313" key="8">
    <source>
        <dbReference type="EMBL" id="MDA3732904.1"/>
    </source>
</evidence>
<feature type="transmembrane region" description="Helical" evidence="6">
    <location>
        <begin position="295"/>
        <end position="316"/>
    </location>
</feature>
<keyword evidence="2" id="KW-1003">Cell membrane</keyword>
<dbReference type="InterPro" id="IPR004633">
    <property type="entry name" value="NaPi_cotrn-rel/YqeW-like"/>
</dbReference>
<evidence type="ECO:0000256" key="3">
    <source>
        <dbReference type="ARBA" id="ARBA00022692"/>
    </source>
</evidence>
<evidence type="ECO:0000256" key="4">
    <source>
        <dbReference type="ARBA" id="ARBA00022989"/>
    </source>
</evidence>
<feature type="transmembrane region" description="Helical" evidence="6">
    <location>
        <begin position="255"/>
        <end position="275"/>
    </location>
</feature>
<dbReference type="Gene3D" id="1.20.58.220">
    <property type="entry name" value="Phosphate transport system protein phou homolog 2, domain 2"/>
    <property type="match status" value="1"/>
</dbReference>
<dbReference type="InterPro" id="IPR038078">
    <property type="entry name" value="PhoU-like_sf"/>
</dbReference>
<keyword evidence="9" id="KW-1185">Reference proteome</keyword>
<comment type="subcellular location">
    <subcellularLocation>
        <location evidence="1">Cell membrane</location>
        <topology evidence="1">Multi-pass membrane protein</topology>
    </subcellularLocation>
</comment>
<dbReference type="NCBIfam" id="NF037997">
    <property type="entry name" value="Na_Pi_symport"/>
    <property type="match status" value="1"/>
</dbReference>
<dbReference type="GO" id="GO:0044341">
    <property type="term" value="P:sodium-dependent phosphate transport"/>
    <property type="evidence" value="ECO:0007669"/>
    <property type="project" value="InterPro"/>
</dbReference>
<evidence type="ECO:0000256" key="6">
    <source>
        <dbReference type="SAM" id="Phobius"/>
    </source>
</evidence>
<evidence type="ECO:0000313" key="9">
    <source>
        <dbReference type="Proteomes" id="UP001169242"/>
    </source>
</evidence>
<dbReference type="InterPro" id="IPR026022">
    <property type="entry name" value="PhoU_dom"/>
</dbReference>
<keyword evidence="5 6" id="KW-0472">Membrane</keyword>
<evidence type="ECO:0000259" key="7">
    <source>
        <dbReference type="Pfam" id="PF01895"/>
    </source>
</evidence>
<dbReference type="InterPro" id="IPR003841">
    <property type="entry name" value="Na/Pi_transpt"/>
</dbReference>